<comment type="similarity">
    <text evidence="1 10">Belongs to the lysophospholipase family.</text>
</comment>
<keyword evidence="7" id="KW-0325">Glycoprotein</keyword>
<comment type="catalytic activity">
    <reaction evidence="8 10">
        <text>a 1-acyl-sn-glycero-3-phosphocholine + H2O = sn-glycerol 3-phosphocholine + a fatty acid + H(+)</text>
        <dbReference type="Rhea" id="RHEA:15177"/>
        <dbReference type="ChEBI" id="CHEBI:15377"/>
        <dbReference type="ChEBI" id="CHEBI:15378"/>
        <dbReference type="ChEBI" id="CHEBI:16870"/>
        <dbReference type="ChEBI" id="CHEBI:28868"/>
        <dbReference type="ChEBI" id="CHEBI:58168"/>
        <dbReference type="EC" id="3.1.1.5"/>
    </reaction>
</comment>
<dbReference type="EC" id="3.1.1.5" evidence="2 10"/>
<keyword evidence="5 9" id="KW-0442">Lipid degradation</keyword>
<feature type="domain" description="PLA2c" evidence="11">
    <location>
        <begin position="33"/>
        <end position="605"/>
    </location>
</feature>
<evidence type="ECO:0000256" key="4">
    <source>
        <dbReference type="ARBA" id="ARBA00022801"/>
    </source>
</evidence>
<dbReference type="Gene3D" id="3.40.1090.10">
    <property type="entry name" value="Cytosolic phospholipase A2 catalytic domain"/>
    <property type="match status" value="1"/>
</dbReference>
<dbReference type="HOGENOM" id="CLU_014602_0_0_1"/>
<dbReference type="Pfam" id="PF01735">
    <property type="entry name" value="PLA2_B"/>
    <property type="match status" value="1"/>
</dbReference>
<keyword evidence="13" id="KW-1185">Reference proteome</keyword>
<dbReference type="AlphaFoldDB" id="A0A072PJZ7"/>
<dbReference type="VEuPathDB" id="FungiDB:A1O9_04494"/>
<feature type="signal peptide" evidence="10">
    <location>
        <begin position="1"/>
        <end position="20"/>
    </location>
</feature>
<dbReference type="SUPFAM" id="SSF52151">
    <property type="entry name" value="FabD/lysophospholipase-like"/>
    <property type="match status" value="1"/>
</dbReference>
<dbReference type="OrthoDB" id="4084751at2759"/>
<evidence type="ECO:0000256" key="9">
    <source>
        <dbReference type="PROSITE-ProRule" id="PRU00555"/>
    </source>
</evidence>
<keyword evidence="4 9" id="KW-0378">Hydrolase</keyword>
<feature type="chain" id="PRO_5005104203" description="Lysophospholipase" evidence="10">
    <location>
        <begin position="21"/>
        <end position="636"/>
    </location>
</feature>
<evidence type="ECO:0000256" key="3">
    <source>
        <dbReference type="ARBA" id="ARBA00022729"/>
    </source>
</evidence>
<evidence type="ECO:0000313" key="12">
    <source>
        <dbReference type="EMBL" id="KEF59648.1"/>
    </source>
</evidence>
<evidence type="ECO:0000259" key="11">
    <source>
        <dbReference type="PROSITE" id="PS51210"/>
    </source>
</evidence>
<evidence type="ECO:0000256" key="2">
    <source>
        <dbReference type="ARBA" id="ARBA00013274"/>
    </source>
</evidence>
<evidence type="ECO:0000313" key="13">
    <source>
        <dbReference type="Proteomes" id="UP000027920"/>
    </source>
</evidence>
<dbReference type="GO" id="GO:0046475">
    <property type="term" value="P:glycerophospholipid catabolic process"/>
    <property type="evidence" value="ECO:0007669"/>
    <property type="project" value="TreeGrafter"/>
</dbReference>
<evidence type="ECO:0000256" key="8">
    <source>
        <dbReference type="ARBA" id="ARBA00049531"/>
    </source>
</evidence>
<evidence type="ECO:0000256" key="7">
    <source>
        <dbReference type="ARBA" id="ARBA00023180"/>
    </source>
</evidence>
<accession>A0A072PJZ7</accession>
<dbReference type="PROSITE" id="PS51210">
    <property type="entry name" value="PLA2C"/>
    <property type="match status" value="1"/>
</dbReference>
<keyword evidence="3 10" id="KW-0732">Signal</keyword>
<reference evidence="12 13" key="1">
    <citation type="submission" date="2013-03" db="EMBL/GenBank/DDBJ databases">
        <title>The Genome Sequence of Exophiala aquamarina CBS 119918.</title>
        <authorList>
            <consortium name="The Broad Institute Genomics Platform"/>
            <person name="Cuomo C."/>
            <person name="de Hoog S."/>
            <person name="Gorbushina A."/>
            <person name="Walker B."/>
            <person name="Young S.K."/>
            <person name="Zeng Q."/>
            <person name="Gargeya S."/>
            <person name="Fitzgerald M."/>
            <person name="Haas B."/>
            <person name="Abouelleil A."/>
            <person name="Allen A.W."/>
            <person name="Alvarado L."/>
            <person name="Arachchi H.M."/>
            <person name="Berlin A.M."/>
            <person name="Chapman S.B."/>
            <person name="Gainer-Dewar J."/>
            <person name="Goldberg J."/>
            <person name="Griggs A."/>
            <person name="Gujja S."/>
            <person name="Hansen M."/>
            <person name="Howarth C."/>
            <person name="Imamovic A."/>
            <person name="Ireland A."/>
            <person name="Larimer J."/>
            <person name="McCowan C."/>
            <person name="Murphy C."/>
            <person name="Pearson M."/>
            <person name="Poon T.W."/>
            <person name="Priest M."/>
            <person name="Roberts A."/>
            <person name="Saif S."/>
            <person name="Shea T."/>
            <person name="Sisk P."/>
            <person name="Sykes S."/>
            <person name="Wortman J."/>
            <person name="Nusbaum C."/>
            <person name="Birren B."/>
        </authorList>
    </citation>
    <scope>NUCLEOTIDE SEQUENCE [LARGE SCALE GENOMIC DNA]</scope>
    <source>
        <strain evidence="12 13">CBS 119918</strain>
    </source>
</reference>
<evidence type="ECO:0000256" key="6">
    <source>
        <dbReference type="ARBA" id="ARBA00023098"/>
    </source>
</evidence>
<protein>
    <recommendedName>
        <fullName evidence="2 10">Lysophospholipase</fullName>
        <ecNumber evidence="2 10">3.1.1.5</ecNumber>
    </recommendedName>
</protein>
<dbReference type="InterPro" id="IPR016035">
    <property type="entry name" value="Acyl_Trfase/lysoPLipase"/>
</dbReference>
<dbReference type="PANTHER" id="PTHR10728">
    <property type="entry name" value="CYTOSOLIC PHOSPHOLIPASE A2"/>
    <property type="match status" value="1"/>
</dbReference>
<comment type="caution">
    <text evidence="12">The sequence shown here is derived from an EMBL/GenBank/DDBJ whole genome shotgun (WGS) entry which is preliminary data.</text>
</comment>
<dbReference type="GO" id="GO:0004622">
    <property type="term" value="F:phosphatidylcholine lysophospholipase activity"/>
    <property type="evidence" value="ECO:0007669"/>
    <property type="project" value="UniProtKB-EC"/>
</dbReference>
<dbReference type="EMBL" id="AMGV01000003">
    <property type="protein sequence ID" value="KEF59648.1"/>
    <property type="molecule type" value="Genomic_DNA"/>
</dbReference>
<keyword evidence="6 9" id="KW-0443">Lipid metabolism</keyword>
<dbReference type="STRING" id="1182545.A0A072PJZ7"/>
<proteinExistence type="inferred from homology"/>
<dbReference type="RefSeq" id="XP_013262238.1">
    <property type="nucleotide sequence ID" value="XM_013406784.1"/>
</dbReference>
<dbReference type="GO" id="GO:0004623">
    <property type="term" value="F:phospholipase A2 activity"/>
    <property type="evidence" value="ECO:0007669"/>
    <property type="project" value="TreeGrafter"/>
</dbReference>
<sequence length="636" mass="69155">MLFSLAPLLLSLPIANVASAQQGSDPYVPSQVNCTADVKVRSADGGLSQAEAEWKARRLESVIDSLKTYLPRTNLTGFNVTQYLSKLNATNAPVVGLAISGGGSQSGLGGLGLWQAFDARYPPAVKAGTGGLTQCITYLSGLSGGGFLTVATLASNNFTSIERLGQTINFTEDYDIGPTGNSTQYFDELFENAGAKAEANYSVSVVDIFGQQFGQYLPREWRYRSYSDLTAQNHSFSLGTGPMPIMTLAEVIPGTSPNIGGILFPGPNATNKFNLTSFEITPFEFGSWLGGRVQAFMPTKWLGTSMSNGMPQANDSCVVGFDKFTFVQGSTANAFNFWLIDAWYNIPLFAKRSLQALSLSRRQNPSNTIVIPEDQGDSPLVQAVNETATLFDQTFNESLWATYPNPFQGYNGAKNNLADVGELLLVDGSETGETIPLRPLIVPERELDFIIAYDSSLDGEYSWVNGTNFINTGLSAELGGIPFPRVPSSLTMVNLNLTRFPTFFGCNKTSERGSKDPLVLYLPNTAWTQYSNYSYLQSSFTNSQFDMVMNNSFNAATYGNGTIDGTWPSCLACAVIKKSVIRAGLELPDVCNACFRRHCWNGAVDESALTDAIQDQSPILDPGLTYAQWNKTWWSE</sequence>
<dbReference type="InterPro" id="IPR002642">
    <property type="entry name" value="LysoPLipase_cat_dom"/>
</dbReference>
<name>A0A072PJZ7_9EURO</name>
<evidence type="ECO:0000256" key="5">
    <source>
        <dbReference type="ARBA" id="ARBA00022963"/>
    </source>
</evidence>
<evidence type="ECO:0000256" key="1">
    <source>
        <dbReference type="ARBA" id="ARBA00008780"/>
    </source>
</evidence>
<dbReference type="PANTHER" id="PTHR10728:SF33">
    <property type="entry name" value="LYSOPHOSPHOLIPASE 1-RELATED"/>
    <property type="match status" value="1"/>
</dbReference>
<dbReference type="SMART" id="SM00022">
    <property type="entry name" value="PLAc"/>
    <property type="match status" value="1"/>
</dbReference>
<dbReference type="Proteomes" id="UP000027920">
    <property type="component" value="Unassembled WGS sequence"/>
</dbReference>
<organism evidence="12 13">
    <name type="scientific">Exophiala aquamarina CBS 119918</name>
    <dbReference type="NCBI Taxonomy" id="1182545"/>
    <lineage>
        <taxon>Eukaryota</taxon>
        <taxon>Fungi</taxon>
        <taxon>Dikarya</taxon>
        <taxon>Ascomycota</taxon>
        <taxon>Pezizomycotina</taxon>
        <taxon>Eurotiomycetes</taxon>
        <taxon>Chaetothyriomycetidae</taxon>
        <taxon>Chaetothyriales</taxon>
        <taxon>Herpotrichiellaceae</taxon>
        <taxon>Exophiala</taxon>
    </lineage>
</organism>
<evidence type="ECO:0000256" key="10">
    <source>
        <dbReference type="RuleBase" id="RU362103"/>
    </source>
</evidence>
<dbReference type="GeneID" id="25279425"/>
<gene>
    <name evidence="12" type="ORF">A1O9_04494</name>
</gene>
<dbReference type="GO" id="GO:0005829">
    <property type="term" value="C:cytosol"/>
    <property type="evidence" value="ECO:0007669"/>
    <property type="project" value="TreeGrafter"/>
</dbReference>